<dbReference type="InterPro" id="IPR000073">
    <property type="entry name" value="AB_hydrolase_1"/>
</dbReference>
<feature type="domain" description="AB hydrolase-1" evidence="1">
    <location>
        <begin position="22"/>
        <end position="252"/>
    </location>
</feature>
<reference evidence="3" key="1">
    <citation type="journal article" date="2019" name="Int. J. Syst. Evol. Microbiol.">
        <title>The Global Catalogue of Microorganisms (GCM) 10K type strain sequencing project: providing services to taxonomists for standard genome sequencing and annotation.</title>
        <authorList>
            <consortium name="The Broad Institute Genomics Platform"/>
            <consortium name="The Broad Institute Genome Sequencing Center for Infectious Disease"/>
            <person name="Wu L."/>
            <person name="Ma J."/>
        </authorList>
    </citation>
    <scope>NUCLEOTIDE SEQUENCE [LARGE SCALE GENOMIC DNA]</scope>
    <source>
        <strain evidence="3">JCM 3338</strain>
    </source>
</reference>
<evidence type="ECO:0000313" key="3">
    <source>
        <dbReference type="Proteomes" id="UP001597402"/>
    </source>
</evidence>
<name>A0ABW4X8L0_9ACTN</name>
<gene>
    <name evidence="2" type="ORF">ACFSHS_06245</name>
</gene>
<dbReference type="InterPro" id="IPR050266">
    <property type="entry name" value="AB_hydrolase_sf"/>
</dbReference>
<evidence type="ECO:0000313" key="2">
    <source>
        <dbReference type="EMBL" id="MFD2091173.1"/>
    </source>
</evidence>
<dbReference type="PANTHER" id="PTHR43798:SF5">
    <property type="entry name" value="MONOACYLGLYCEROL LIPASE ABHD6"/>
    <property type="match status" value="1"/>
</dbReference>
<proteinExistence type="predicted"/>
<accession>A0ABW4X8L0</accession>
<protein>
    <submittedName>
        <fullName evidence="2">Alpha/beta fold hydrolase</fullName>
    </submittedName>
</protein>
<keyword evidence="3" id="KW-1185">Reference proteome</keyword>
<dbReference type="Proteomes" id="UP001597402">
    <property type="component" value="Unassembled WGS sequence"/>
</dbReference>
<evidence type="ECO:0000259" key="1">
    <source>
        <dbReference type="Pfam" id="PF00561"/>
    </source>
</evidence>
<dbReference type="Gene3D" id="3.40.50.1820">
    <property type="entry name" value="alpha/beta hydrolase"/>
    <property type="match status" value="1"/>
</dbReference>
<dbReference type="InterPro" id="IPR029058">
    <property type="entry name" value="AB_hydrolase_fold"/>
</dbReference>
<dbReference type="GO" id="GO:0016787">
    <property type="term" value="F:hydrolase activity"/>
    <property type="evidence" value="ECO:0007669"/>
    <property type="project" value="UniProtKB-KW"/>
</dbReference>
<dbReference type="RefSeq" id="WP_376873174.1">
    <property type="nucleotide sequence ID" value="NZ_JBHUHP010000004.1"/>
</dbReference>
<dbReference type="EMBL" id="JBHUHP010000004">
    <property type="protein sequence ID" value="MFD2091173.1"/>
    <property type="molecule type" value="Genomic_DNA"/>
</dbReference>
<comment type="caution">
    <text evidence="2">The sequence shown here is derived from an EMBL/GenBank/DDBJ whole genome shotgun (WGS) entry which is preliminary data.</text>
</comment>
<sequence length="274" mass="28878">MSGVVRAAGLPALNAHRRGAGPTLLLLPGLASNLDEFQAVVPQLARRFDVLALDLPGQGRSPALPATVRPRVAALTDAVEQELDRRGVAEPHVLGVSLGGRIGLELARRQRARSVVAVAPTGPVSPPERVYQATLLVTARLTFSALAPAADELLRSAVARTAALALLRARGWRTPAGEAASLVREFATAPDFWRLLRHAVLPEATVDYRTVRCPVLIAQGTHDVLSLSQAAWAAALVPGARFRLLPFAGHSGVADVPQRVIDLVTEAAAAAAHR</sequence>
<dbReference type="PANTHER" id="PTHR43798">
    <property type="entry name" value="MONOACYLGLYCEROL LIPASE"/>
    <property type="match status" value="1"/>
</dbReference>
<dbReference type="SUPFAM" id="SSF53474">
    <property type="entry name" value="alpha/beta-Hydrolases"/>
    <property type="match status" value="1"/>
</dbReference>
<keyword evidence="2" id="KW-0378">Hydrolase</keyword>
<dbReference type="Pfam" id="PF00561">
    <property type="entry name" value="Abhydrolase_1"/>
    <property type="match status" value="1"/>
</dbReference>
<organism evidence="2 3">
    <name type="scientific">Blastococcus deserti</name>
    <dbReference type="NCBI Taxonomy" id="2259033"/>
    <lineage>
        <taxon>Bacteria</taxon>
        <taxon>Bacillati</taxon>
        <taxon>Actinomycetota</taxon>
        <taxon>Actinomycetes</taxon>
        <taxon>Geodermatophilales</taxon>
        <taxon>Geodermatophilaceae</taxon>
        <taxon>Blastococcus</taxon>
    </lineage>
</organism>